<dbReference type="EMBL" id="JARDXE010000008">
    <property type="protein sequence ID" value="MDE8646260.1"/>
    <property type="molecule type" value="Genomic_DNA"/>
</dbReference>
<gene>
    <name evidence="1" type="ORF">PXH69_14965</name>
</gene>
<comment type="caution">
    <text evidence="1">The sequence shown here is derived from an EMBL/GenBank/DDBJ whole genome shotgun (WGS) entry which is preliminary data.</text>
</comment>
<dbReference type="AlphaFoldDB" id="A0AAW6LN23"/>
<accession>A0AAW6LN23</accession>
<organism evidence="1 2">
    <name type="scientific">Rhodococcus qingshengii</name>
    <dbReference type="NCBI Taxonomy" id="334542"/>
    <lineage>
        <taxon>Bacteria</taxon>
        <taxon>Bacillati</taxon>
        <taxon>Actinomycetota</taxon>
        <taxon>Actinomycetes</taxon>
        <taxon>Mycobacteriales</taxon>
        <taxon>Nocardiaceae</taxon>
        <taxon>Rhodococcus</taxon>
        <taxon>Rhodococcus erythropolis group</taxon>
    </lineage>
</organism>
<name>A0AAW6LN23_RHOSG</name>
<protein>
    <submittedName>
        <fullName evidence="1">Uncharacterized protein</fullName>
    </submittedName>
</protein>
<sequence length="76" mass="7842">MKLTETVEDATKGAELDATRVLVTLMFEKRASTRASSGTFAITNVALVGDVDVAEPFAPTAGMATVAPPTFTVPVG</sequence>
<dbReference type="Proteomes" id="UP001217325">
    <property type="component" value="Unassembled WGS sequence"/>
</dbReference>
<dbReference type="RefSeq" id="WP_144245902.1">
    <property type="nucleotide sequence ID" value="NZ_JARDXE010000008.1"/>
</dbReference>
<reference evidence="1" key="1">
    <citation type="submission" date="2023-02" db="EMBL/GenBank/DDBJ databases">
        <title>A novel hydrolase synthesized by Rhodococcus erythropolis HQ is responsible for the detoxification of Zearalenone.</title>
        <authorList>
            <person name="Hu J."/>
            <person name="Xu J."/>
        </authorList>
    </citation>
    <scope>NUCLEOTIDE SEQUENCE</scope>
    <source>
        <strain evidence="1">HQ</strain>
    </source>
</reference>
<evidence type="ECO:0000313" key="2">
    <source>
        <dbReference type="Proteomes" id="UP001217325"/>
    </source>
</evidence>
<evidence type="ECO:0000313" key="1">
    <source>
        <dbReference type="EMBL" id="MDE8646260.1"/>
    </source>
</evidence>
<proteinExistence type="predicted"/>